<gene>
    <name evidence="2" type="ORF">GCM10007878_21190</name>
</gene>
<proteinExistence type="predicted"/>
<dbReference type="InterPro" id="IPR032811">
    <property type="entry name" value="Put_conjugal_transfer"/>
</dbReference>
<sequence>MKTLLKPTRIALAVAALALPFTATANQSLNTAGYAGTIGGVVNEGSIHSSSFNPAGNNLLLKKEEKMRFGYLSNLGGYVEIGESDDLDKKVDAMVDDLDAIDDFNVGGKAYLVHRYGNLGNSEADYYEAIAKEFNTTIIPDLEKGGQFRAGGQLQVPLTPFLLRSSSARGTFSLNASASTQIKSAFLGDKFGVRTTFKDASGNSLGAIDIDMATAAAAYNDIKAKVTSGINNTGDIDDIKTILQGSGILTPQNIAAIEEIKINVNDIVDGDTDYSFTTNSGLDVKAAVVAHFGLGYGTNLTEWLELNDEHGQLETGVRLNLYNVEAGRKFVSLQAEANSNDDSSASDNLTEDFLDNTETTMGVGLDLGFLWHADNYQAGITFYNLNEPSFDYPDLSKVLDANDSYDSETLDALYGLQTAGKTKVADSVTLTRHAVIEGAYFSKSRNWMLQGSYTLGTATNFVGDEFQNLHLSAGYYPKTAWIPGLRAGYSQNMKGSELSKIHAGATFYGIMHLDLAVSPDTSSFDDSDIPRYVAFSLGFEEKF</sequence>
<accession>A0ABQ6A182</accession>
<dbReference type="RefSeq" id="WP_027851149.1">
    <property type="nucleotide sequence ID" value="NZ_BSOR01000037.1"/>
</dbReference>
<name>A0ABQ6A182_9GAMM</name>
<feature type="chain" id="PRO_5046299522" description="Plasmid transfer operon, TraF, protein" evidence="1">
    <location>
        <begin position="26"/>
        <end position="543"/>
    </location>
</feature>
<feature type="signal peptide" evidence="1">
    <location>
        <begin position="1"/>
        <end position="25"/>
    </location>
</feature>
<dbReference type="EMBL" id="BSOR01000037">
    <property type="protein sequence ID" value="GLR64681.1"/>
    <property type="molecule type" value="Genomic_DNA"/>
</dbReference>
<dbReference type="Pfam" id="PF13729">
    <property type="entry name" value="TraF_2"/>
    <property type="match status" value="1"/>
</dbReference>
<dbReference type="Proteomes" id="UP001156682">
    <property type="component" value="Unassembled WGS sequence"/>
</dbReference>
<organism evidence="2 3">
    <name type="scientific">Marinospirillum insulare</name>
    <dbReference type="NCBI Taxonomy" id="217169"/>
    <lineage>
        <taxon>Bacteria</taxon>
        <taxon>Pseudomonadati</taxon>
        <taxon>Pseudomonadota</taxon>
        <taxon>Gammaproteobacteria</taxon>
        <taxon>Oceanospirillales</taxon>
        <taxon>Oceanospirillaceae</taxon>
        <taxon>Marinospirillum</taxon>
    </lineage>
</organism>
<keyword evidence="1" id="KW-0732">Signal</keyword>
<protein>
    <recommendedName>
        <fullName evidence="4">Plasmid transfer operon, TraF, protein</fullName>
    </recommendedName>
</protein>
<evidence type="ECO:0000313" key="3">
    <source>
        <dbReference type="Proteomes" id="UP001156682"/>
    </source>
</evidence>
<comment type="caution">
    <text evidence="2">The sequence shown here is derived from an EMBL/GenBank/DDBJ whole genome shotgun (WGS) entry which is preliminary data.</text>
</comment>
<reference evidence="3" key="1">
    <citation type="journal article" date="2019" name="Int. J. Syst. Evol. Microbiol.">
        <title>The Global Catalogue of Microorganisms (GCM) 10K type strain sequencing project: providing services to taxonomists for standard genome sequencing and annotation.</title>
        <authorList>
            <consortium name="The Broad Institute Genomics Platform"/>
            <consortium name="The Broad Institute Genome Sequencing Center for Infectious Disease"/>
            <person name="Wu L."/>
            <person name="Ma J."/>
        </authorList>
    </citation>
    <scope>NUCLEOTIDE SEQUENCE [LARGE SCALE GENOMIC DNA]</scope>
    <source>
        <strain evidence="3">NBRC 100033</strain>
    </source>
</reference>
<keyword evidence="3" id="KW-1185">Reference proteome</keyword>
<evidence type="ECO:0000313" key="2">
    <source>
        <dbReference type="EMBL" id="GLR64681.1"/>
    </source>
</evidence>
<evidence type="ECO:0000256" key="1">
    <source>
        <dbReference type="SAM" id="SignalP"/>
    </source>
</evidence>
<evidence type="ECO:0008006" key="4">
    <source>
        <dbReference type="Google" id="ProtNLM"/>
    </source>
</evidence>